<accession>A0ABP8REV9</accession>
<evidence type="ECO:0000256" key="1">
    <source>
        <dbReference type="SAM" id="MobiDB-lite"/>
    </source>
</evidence>
<name>A0ABP8REV9_9PSEU</name>
<evidence type="ECO:0000313" key="3">
    <source>
        <dbReference type="Proteomes" id="UP001501598"/>
    </source>
</evidence>
<proteinExistence type="predicted"/>
<protein>
    <recommendedName>
        <fullName evidence="4">DUF4913 domain-containing protein</fullName>
    </recommendedName>
</protein>
<dbReference type="EMBL" id="BAABGT010000005">
    <property type="protein sequence ID" value="GAA4536641.1"/>
    <property type="molecule type" value="Genomic_DNA"/>
</dbReference>
<sequence length="225" mass="23954">MSPNTPPASPAAGDQDGWSGPVAGLARLVDGLRRDVDPLTGLPGRVEELAEVLARLSETVASLATRRNAGPAPSWLLAPDSPEDTAAILDDLAAWMGAIYLRYPDGAAVLPDCWAWHPDVVEELVWLMHAWSAAYQGPAASVALAGDWHDRQRPGVVRRIRQNVGSCSVERHQTRAGRPPLTTTVPTVPALGQLGELAAWWATARDSTPPEPADHSDYAANGART</sequence>
<organism evidence="2 3">
    <name type="scientific">Pseudonocardia xishanensis</name>
    <dbReference type="NCBI Taxonomy" id="630995"/>
    <lineage>
        <taxon>Bacteria</taxon>
        <taxon>Bacillati</taxon>
        <taxon>Actinomycetota</taxon>
        <taxon>Actinomycetes</taxon>
        <taxon>Pseudonocardiales</taxon>
        <taxon>Pseudonocardiaceae</taxon>
        <taxon>Pseudonocardia</taxon>
    </lineage>
</organism>
<gene>
    <name evidence="2" type="ORF">GCM10023175_03860</name>
</gene>
<evidence type="ECO:0008006" key="4">
    <source>
        <dbReference type="Google" id="ProtNLM"/>
    </source>
</evidence>
<evidence type="ECO:0000313" key="2">
    <source>
        <dbReference type="EMBL" id="GAA4536641.1"/>
    </source>
</evidence>
<feature type="region of interest" description="Disordered" evidence="1">
    <location>
        <begin position="206"/>
        <end position="225"/>
    </location>
</feature>
<reference evidence="3" key="1">
    <citation type="journal article" date="2019" name="Int. J. Syst. Evol. Microbiol.">
        <title>The Global Catalogue of Microorganisms (GCM) 10K type strain sequencing project: providing services to taxonomists for standard genome sequencing and annotation.</title>
        <authorList>
            <consortium name="The Broad Institute Genomics Platform"/>
            <consortium name="The Broad Institute Genome Sequencing Center for Infectious Disease"/>
            <person name="Wu L."/>
            <person name="Ma J."/>
        </authorList>
    </citation>
    <scope>NUCLEOTIDE SEQUENCE [LARGE SCALE GENOMIC DNA]</scope>
    <source>
        <strain evidence="3">JCM 17906</strain>
    </source>
</reference>
<dbReference type="Proteomes" id="UP001501598">
    <property type="component" value="Unassembled WGS sequence"/>
</dbReference>
<keyword evidence="3" id="KW-1185">Reference proteome</keyword>
<dbReference type="RefSeq" id="WP_345412042.1">
    <property type="nucleotide sequence ID" value="NZ_BAABGT010000005.1"/>
</dbReference>
<comment type="caution">
    <text evidence="2">The sequence shown here is derived from an EMBL/GenBank/DDBJ whole genome shotgun (WGS) entry which is preliminary data.</text>
</comment>